<dbReference type="Proteomes" id="UP000471640">
    <property type="component" value="Unassembled WGS sequence"/>
</dbReference>
<proteinExistence type="predicted"/>
<sequence length="163" mass="18754">MSIKDRIEFMISEFDLYGPIIFDTGGAQLAYAGSDGAGWLPIDTGPLHELIISEHKASVLDDYLSQVKHVKLTNSFDNFIKFIQQRLTLDNDEAKAIFSHIDQYHTYPSACYYYIDSIGNYVFSEWPLELYRSLIDIEPWETMSDENLELWLDTLEGPISIQT</sequence>
<comment type="caution">
    <text evidence="1">The sequence shown here is derived from an EMBL/GenBank/DDBJ whole genome shotgun (WGS) entry which is preliminary data.</text>
</comment>
<protein>
    <submittedName>
        <fullName evidence="1">Uncharacterized protein</fullName>
    </submittedName>
</protein>
<evidence type="ECO:0000313" key="1">
    <source>
        <dbReference type="EMBL" id="NEX23493.1"/>
    </source>
</evidence>
<reference evidence="2" key="1">
    <citation type="journal article" date="2020" name="Microbiol. Resour. Announc.">
        <title>Draft Genome Sequences of Thiorhodococcus mannitoliphagus and Thiorhodococcus minor, Purple Sulfur Photosynthetic Bacteria in the Gammaproteobacterial Family Chromatiaceae.</title>
        <authorList>
            <person name="Aviles F.A."/>
            <person name="Meyer T.E."/>
            <person name="Kyndt J.A."/>
        </authorList>
    </citation>
    <scope>NUCLEOTIDE SEQUENCE [LARGE SCALE GENOMIC DNA]</scope>
    <source>
        <strain evidence="2">DSM 18266</strain>
    </source>
</reference>
<organism evidence="1 2">
    <name type="scientific">Thiorhodococcus mannitoliphagus</name>
    <dbReference type="NCBI Taxonomy" id="329406"/>
    <lineage>
        <taxon>Bacteria</taxon>
        <taxon>Pseudomonadati</taxon>
        <taxon>Pseudomonadota</taxon>
        <taxon>Gammaproteobacteria</taxon>
        <taxon>Chromatiales</taxon>
        <taxon>Chromatiaceae</taxon>
        <taxon>Thiorhodococcus</taxon>
    </lineage>
</organism>
<accession>A0A6P1E2R5</accession>
<evidence type="ECO:0000313" key="2">
    <source>
        <dbReference type="Proteomes" id="UP000471640"/>
    </source>
</evidence>
<keyword evidence="2" id="KW-1185">Reference proteome</keyword>
<dbReference type="EMBL" id="JAAIJR010000217">
    <property type="protein sequence ID" value="NEX23493.1"/>
    <property type="molecule type" value="Genomic_DNA"/>
</dbReference>
<name>A0A6P1E2R5_9GAMM</name>
<gene>
    <name evidence="1" type="ORF">G3480_24950</name>
</gene>
<dbReference type="AlphaFoldDB" id="A0A6P1E2R5"/>
<reference evidence="1 2" key="2">
    <citation type="submission" date="2020-02" db="EMBL/GenBank/DDBJ databases">
        <title>Genome sequences of Thiorhodococcus mannitoliphagus and Thiorhodococcus minor, purple sulfur photosynthetic bacteria in the gammaproteobacterial family, Chromatiaceae.</title>
        <authorList>
            <person name="Aviles F.A."/>
            <person name="Meyer T.E."/>
            <person name="Kyndt J.A."/>
        </authorList>
    </citation>
    <scope>NUCLEOTIDE SEQUENCE [LARGE SCALE GENOMIC DNA]</scope>
    <source>
        <strain evidence="1 2">DSM 18266</strain>
    </source>
</reference>